<comment type="similarity">
    <text evidence="3 11">Belongs to the cytochrome P450 family.</text>
</comment>
<dbReference type="GO" id="GO:0016020">
    <property type="term" value="C:membrane"/>
    <property type="evidence" value="ECO:0007669"/>
    <property type="project" value="UniProtKB-SubCell"/>
</dbReference>
<dbReference type="STRING" id="33114.A0A2G2WKF0"/>
<evidence type="ECO:0000256" key="9">
    <source>
        <dbReference type="ARBA" id="ARBA00023136"/>
    </source>
</evidence>
<evidence type="ECO:0000313" key="14">
    <source>
        <dbReference type="Proteomes" id="UP000224567"/>
    </source>
</evidence>
<reference evidence="14" key="2">
    <citation type="journal article" date="2017" name="J. Anim. Genet.">
        <title>Multiple reference genome sequences of hot pepper reveal the massive evolution of plant disease resistance genes by retroduplication.</title>
        <authorList>
            <person name="Kim S."/>
            <person name="Park J."/>
            <person name="Yeom S.-I."/>
            <person name="Kim Y.-M."/>
            <person name="Seo E."/>
            <person name="Kim K.-T."/>
            <person name="Kim M.-S."/>
            <person name="Lee J.M."/>
            <person name="Cheong K."/>
            <person name="Shin H.-S."/>
            <person name="Kim S.-B."/>
            <person name="Han K."/>
            <person name="Lee J."/>
            <person name="Park M."/>
            <person name="Lee H.-A."/>
            <person name="Lee H.-Y."/>
            <person name="Lee Y."/>
            <person name="Oh S."/>
            <person name="Lee J.H."/>
            <person name="Choi E."/>
            <person name="Choi E."/>
            <person name="Lee S.E."/>
            <person name="Jeon J."/>
            <person name="Kim H."/>
            <person name="Choi G."/>
            <person name="Song H."/>
            <person name="Lee J."/>
            <person name="Lee S.-C."/>
            <person name="Kwon J.-K."/>
            <person name="Lee H.-Y."/>
            <person name="Koo N."/>
            <person name="Hong Y."/>
            <person name="Kim R.W."/>
            <person name="Kang W.-H."/>
            <person name="Huh J.H."/>
            <person name="Kang B.-C."/>
            <person name="Yang T.-J."/>
            <person name="Lee Y.-H."/>
            <person name="Bennetzen J.L."/>
            <person name="Choi D."/>
        </authorList>
    </citation>
    <scope>NUCLEOTIDE SEQUENCE [LARGE SCALE GENOMIC DNA]</scope>
    <source>
        <strain evidence="14">cv. PBC81</strain>
    </source>
</reference>
<accession>A0A2G2WKF0</accession>
<sequence length="490" mass="56069">MEAMVPYLLAFLVLHLSLFFIFFHRRGDSNSKNLPPGSSGWPLLGENMEFAFLGPQKFIKDRMEKYSPEVFQTSIMGEKMAFFCGAQGNKFLFSSENKLLTSWWPQSMKKALLFPEYVENSLKEVSALKRSFHHDILKPEALKRYIPVMDALAREHLDENWDSNGVVKVFPLSKKYTFDLACRLFMSLVDPEEIKRLADPFTLVTNGMFSMPIDLPGTAYNRAVKGGKMVRDELMRIITQRRKELMENQETAGRDLLSKMLLVTDEDGQLMSEMEISNNIIGMLVASFETTSSAVTSVLNYLAELPHVYDEVYKEQIAIAKTKGAEELLTWEDIEKMKYSWNAARESLRLTPPAQGSFRETVTDFTYAGFTVPKGWKTFWSVHSTHKNPNYFSDPEKFDPSRFEGSGPAPFTFVPFGGGPRMCPGKEYARLEVLVFMHNVVKRFKLEKEIPDEKIVFHASPVPVHGLPVRLLPHENQLEEKQTSSFCIKK</sequence>
<dbReference type="GO" id="GO:0020037">
    <property type="term" value="F:heme binding"/>
    <property type="evidence" value="ECO:0007669"/>
    <property type="project" value="InterPro"/>
</dbReference>
<dbReference type="InterPro" id="IPR036396">
    <property type="entry name" value="Cyt_P450_sf"/>
</dbReference>
<dbReference type="AlphaFoldDB" id="A0A2G2WKF0"/>
<dbReference type="Gene3D" id="1.10.630.10">
    <property type="entry name" value="Cytochrome P450"/>
    <property type="match status" value="1"/>
</dbReference>
<dbReference type="FunFam" id="1.10.630.10:FF:000022">
    <property type="entry name" value="Taxadiene 5-alpha hydroxylase"/>
    <property type="match status" value="1"/>
</dbReference>
<keyword evidence="11" id="KW-0503">Monooxygenase</keyword>
<comment type="caution">
    <text evidence="13">The sequence shown here is derived from an EMBL/GenBank/DDBJ whole genome shotgun (WGS) entry which is preliminary data.</text>
</comment>
<evidence type="ECO:0000256" key="5">
    <source>
        <dbReference type="ARBA" id="ARBA00022723"/>
    </source>
</evidence>
<reference evidence="13 14" key="1">
    <citation type="journal article" date="2017" name="Genome Biol.">
        <title>New reference genome sequences of hot pepper reveal the massive evolution of plant disease-resistance genes by retroduplication.</title>
        <authorList>
            <person name="Kim S."/>
            <person name="Park J."/>
            <person name="Yeom S.I."/>
            <person name="Kim Y.M."/>
            <person name="Seo E."/>
            <person name="Kim K.T."/>
            <person name="Kim M.S."/>
            <person name="Lee J.M."/>
            <person name="Cheong K."/>
            <person name="Shin H.S."/>
            <person name="Kim S.B."/>
            <person name="Han K."/>
            <person name="Lee J."/>
            <person name="Park M."/>
            <person name="Lee H.A."/>
            <person name="Lee H.Y."/>
            <person name="Lee Y."/>
            <person name="Oh S."/>
            <person name="Lee J.H."/>
            <person name="Choi E."/>
            <person name="Choi E."/>
            <person name="Lee S.E."/>
            <person name="Jeon J."/>
            <person name="Kim H."/>
            <person name="Choi G."/>
            <person name="Song H."/>
            <person name="Lee J."/>
            <person name="Lee S.C."/>
            <person name="Kwon J.K."/>
            <person name="Lee H.Y."/>
            <person name="Koo N."/>
            <person name="Hong Y."/>
            <person name="Kim R.W."/>
            <person name="Kang W.H."/>
            <person name="Huh J.H."/>
            <person name="Kang B.C."/>
            <person name="Yang T.J."/>
            <person name="Lee Y.H."/>
            <person name="Bennetzen J.L."/>
            <person name="Choi D."/>
        </authorList>
    </citation>
    <scope>NUCLEOTIDE SEQUENCE [LARGE SCALE GENOMIC DNA]</scope>
    <source>
        <strain evidence="14">cv. PBC81</strain>
    </source>
</reference>
<keyword evidence="14" id="KW-1185">Reference proteome</keyword>
<dbReference type="CDD" id="cd11043">
    <property type="entry name" value="CYP90-like"/>
    <property type="match status" value="1"/>
</dbReference>
<evidence type="ECO:0000256" key="11">
    <source>
        <dbReference type="RuleBase" id="RU000461"/>
    </source>
</evidence>
<comment type="cofactor">
    <cofactor evidence="1 10">
        <name>heme</name>
        <dbReference type="ChEBI" id="CHEBI:30413"/>
    </cofactor>
</comment>
<dbReference type="GO" id="GO:0016712">
    <property type="term" value="F:oxidoreductase activity, acting on paired donors, with incorporation or reduction of molecular oxygen, reduced flavin or flavoprotein as one donor, and incorporation of one atom of oxygen"/>
    <property type="evidence" value="ECO:0007669"/>
    <property type="project" value="UniProtKB-ARBA"/>
</dbReference>
<evidence type="ECO:0000256" key="10">
    <source>
        <dbReference type="PIRSR" id="PIRSR602401-1"/>
    </source>
</evidence>
<dbReference type="PROSITE" id="PS00086">
    <property type="entry name" value="CYTOCHROME_P450"/>
    <property type="match status" value="1"/>
</dbReference>
<dbReference type="Pfam" id="PF00067">
    <property type="entry name" value="p450"/>
    <property type="match status" value="1"/>
</dbReference>
<dbReference type="Proteomes" id="UP000224567">
    <property type="component" value="Unassembled WGS sequence"/>
</dbReference>
<evidence type="ECO:0000313" key="13">
    <source>
        <dbReference type="EMBL" id="PHT45725.1"/>
    </source>
</evidence>
<dbReference type="OrthoDB" id="3945418at2759"/>
<evidence type="ECO:0000256" key="3">
    <source>
        <dbReference type="ARBA" id="ARBA00010617"/>
    </source>
</evidence>
<feature type="binding site" description="axial binding residue" evidence="10">
    <location>
        <position position="423"/>
    </location>
    <ligand>
        <name>heme</name>
        <dbReference type="ChEBI" id="CHEBI:30413"/>
    </ligand>
    <ligandPart>
        <name>Fe</name>
        <dbReference type="ChEBI" id="CHEBI:18248"/>
    </ligandPart>
</feature>
<evidence type="ECO:0000256" key="2">
    <source>
        <dbReference type="ARBA" id="ARBA00004167"/>
    </source>
</evidence>
<comment type="subcellular location">
    <subcellularLocation>
        <location evidence="2">Membrane</location>
        <topology evidence="2">Single-pass membrane protein</topology>
    </subcellularLocation>
</comment>
<evidence type="ECO:0000256" key="4">
    <source>
        <dbReference type="ARBA" id="ARBA00022692"/>
    </source>
</evidence>
<keyword evidence="8 10" id="KW-0408">Iron</keyword>
<dbReference type="PANTHER" id="PTHR24286">
    <property type="entry name" value="CYTOCHROME P450 26"/>
    <property type="match status" value="1"/>
</dbReference>
<dbReference type="PANTHER" id="PTHR24286:SF53">
    <property type="entry name" value="BETA-AMYRIN 28-OXIDASE-LIKE"/>
    <property type="match status" value="1"/>
</dbReference>
<organism evidence="13 14">
    <name type="scientific">Capsicum baccatum</name>
    <name type="common">Peruvian pepper</name>
    <dbReference type="NCBI Taxonomy" id="33114"/>
    <lineage>
        <taxon>Eukaryota</taxon>
        <taxon>Viridiplantae</taxon>
        <taxon>Streptophyta</taxon>
        <taxon>Embryophyta</taxon>
        <taxon>Tracheophyta</taxon>
        <taxon>Spermatophyta</taxon>
        <taxon>Magnoliopsida</taxon>
        <taxon>eudicotyledons</taxon>
        <taxon>Gunneridae</taxon>
        <taxon>Pentapetalae</taxon>
        <taxon>asterids</taxon>
        <taxon>lamiids</taxon>
        <taxon>Solanales</taxon>
        <taxon>Solanaceae</taxon>
        <taxon>Solanoideae</taxon>
        <taxon>Capsiceae</taxon>
        <taxon>Capsicum</taxon>
    </lineage>
</organism>
<evidence type="ECO:0000256" key="1">
    <source>
        <dbReference type="ARBA" id="ARBA00001971"/>
    </source>
</evidence>
<feature type="transmembrane region" description="Helical" evidence="12">
    <location>
        <begin position="6"/>
        <end position="23"/>
    </location>
</feature>
<gene>
    <name evidence="13" type="ORF">CQW23_14883</name>
</gene>
<proteinExistence type="inferred from homology"/>
<keyword evidence="7 11" id="KW-0560">Oxidoreductase</keyword>
<evidence type="ECO:0000256" key="7">
    <source>
        <dbReference type="ARBA" id="ARBA00023002"/>
    </source>
</evidence>
<name>A0A2G2WKF0_CAPBA</name>
<keyword evidence="4 12" id="KW-0812">Transmembrane</keyword>
<dbReference type="GO" id="GO:0005506">
    <property type="term" value="F:iron ion binding"/>
    <property type="evidence" value="ECO:0007669"/>
    <property type="project" value="InterPro"/>
</dbReference>
<evidence type="ECO:0000256" key="8">
    <source>
        <dbReference type="ARBA" id="ARBA00023004"/>
    </source>
</evidence>
<evidence type="ECO:0000256" key="12">
    <source>
        <dbReference type="SAM" id="Phobius"/>
    </source>
</evidence>
<keyword evidence="10 11" id="KW-0349">Heme</keyword>
<evidence type="ECO:0000256" key="6">
    <source>
        <dbReference type="ARBA" id="ARBA00022989"/>
    </source>
</evidence>
<keyword evidence="9 12" id="KW-0472">Membrane</keyword>
<keyword evidence="6 12" id="KW-1133">Transmembrane helix</keyword>
<dbReference type="SUPFAM" id="SSF48264">
    <property type="entry name" value="Cytochrome P450"/>
    <property type="match status" value="1"/>
</dbReference>
<dbReference type="GO" id="GO:0016125">
    <property type="term" value="P:sterol metabolic process"/>
    <property type="evidence" value="ECO:0007669"/>
    <property type="project" value="TreeGrafter"/>
</dbReference>
<protein>
    <submittedName>
        <fullName evidence="13">Beta-amyrin 28-oxidase</fullName>
    </submittedName>
</protein>
<dbReference type="PRINTS" id="PR00463">
    <property type="entry name" value="EP450I"/>
</dbReference>
<dbReference type="EMBL" id="MLFT02000006">
    <property type="protein sequence ID" value="PHT45725.1"/>
    <property type="molecule type" value="Genomic_DNA"/>
</dbReference>
<dbReference type="InterPro" id="IPR001128">
    <property type="entry name" value="Cyt_P450"/>
</dbReference>
<dbReference type="PRINTS" id="PR00385">
    <property type="entry name" value="P450"/>
</dbReference>
<dbReference type="InterPro" id="IPR017972">
    <property type="entry name" value="Cyt_P450_CS"/>
</dbReference>
<dbReference type="InterPro" id="IPR002401">
    <property type="entry name" value="Cyt_P450_E_grp-I"/>
</dbReference>
<keyword evidence="5 10" id="KW-0479">Metal-binding</keyword>